<evidence type="ECO:0000259" key="10">
    <source>
        <dbReference type="PROSITE" id="PS51760"/>
    </source>
</evidence>
<evidence type="ECO:0000256" key="5">
    <source>
        <dbReference type="ARBA" id="ARBA00022801"/>
    </source>
</evidence>
<dbReference type="AlphaFoldDB" id="A0A919Q4W2"/>
<dbReference type="Pfam" id="PF00331">
    <property type="entry name" value="Glyco_hydro_10"/>
    <property type="match status" value="1"/>
</dbReference>
<gene>
    <name evidence="11" type="ORF">Dac01nite_19690</name>
</gene>
<comment type="catalytic activity">
    <reaction evidence="1 9">
        <text>Endohydrolysis of (1-&gt;4)-beta-D-xylosidic linkages in xylans.</text>
        <dbReference type="EC" id="3.2.1.8"/>
    </reaction>
</comment>
<dbReference type="PANTHER" id="PTHR31490:SF88">
    <property type="entry name" value="BETA-XYLANASE"/>
    <property type="match status" value="1"/>
</dbReference>
<accession>A0A919Q4W2</accession>
<evidence type="ECO:0000256" key="4">
    <source>
        <dbReference type="ARBA" id="ARBA00022729"/>
    </source>
</evidence>
<keyword evidence="6 9" id="KW-0119">Carbohydrate metabolism</keyword>
<dbReference type="Gene3D" id="3.20.20.80">
    <property type="entry name" value="Glycosidases"/>
    <property type="match status" value="1"/>
</dbReference>
<evidence type="ECO:0000256" key="6">
    <source>
        <dbReference type="ARBA" id="ARBA00023277"/>
    </source>
</evidence>
<dbReference type="Proteomes" id="UP000652354">
    <property type="component" value="Unassembled WGS sequence"/>
</dbReference>
<dbReference type="PRINTS" id="PR00134">
    <property type="entry name" value="GLHYDRLASE10"/>
</dbReference>
<dbReference type="PROSITE" id="PS51760">
    <property type="entry name" value="GH10_2"/>
    <property type="match status" value="1"/>
</dbReference>
<evidence type="ECO:0000256" key="8">
    <source>
        <dbReference type="ARBA" id="ARBA00023326"/>
    </source>
</evidence>
<keyword evidence="3" id="KW-0858">Xylan degradation</keyword>
<organism evidence="11 12">
    <name type="scientific">Demequina activiva</name>
    <dbReference type="NCBI Taxonomy" id="1582364"/>
    <lineage>
        <taxon>Bacteria</taxon>
        <taxon>Bacillati</taxon>
        <taxon>Actinomycetota</taxon>
        <taxon>Actinomycetes</taxon>
        <taxon>Micrococcales</taxon>
        <taxon>Demequinaceae</taxon>
        <taxon>Demequina</taxon>
    </lineage>
</organism>
<evidence type="ECO:0000256" key="7">
    <source>
        <dbReference type="ARBA" id="ARBA00023295"/>
    </source>
</evidence>
<dbReference type="EC" id="3.2.1.8" evidence="9"/>
<dbReference type="EMBL" id="BONR01000004">
    <property type="protein sequence ID" value="GIG55217.1"/>
    <property type="molecule type" value="Genomic_DNA"/>
</dbReference>
<reference evidence="11" key="1">
    <citation type="submission" date="2021-01" db="EMBL/GenBank/DDBJ databases">
        <title>Whole genome shotgun sequence of Demequina activiva NBRC 110675.</title>
        <authorList>
            <person name="Komaki H."/>
            <person name="Tamura T."/>
        </authorList>
    </citation>
    <scope>NUCLEOTIDE SEQUENCE</scope>
    <source>
        <strain evidence="11">NBRC 110675</strain>
    </source>
</reference>
<keyword evidence="5 9" id="KW-0378">Hydrolase</keyword>
<feature type="domain" description="GH10" evidence="10">
    <location>
        <begin position="82"/>
        <end position="378"/>
    </location>
</feature>
<evidence type="ECO:0000256" key="9">
    <source>
        <dbReference type="RuleBase" id="RU361174"/>
    </source>
</evidence>
<keyword evidence="12" id="KW-1185">Reference proteome</keyword>
<sequence>MTMLDSRADRASAGAVRDAYAHRRGSATVRVTYADGTTAADADVSVEQVRHEFGFGNIGFDLISLANGDSEEKASVFGGASAASAAHLAPLYLELYNATTLPFYWRGFEPRRGEPETDRMMRAARWFVERGVQIKGHPLLWHTLAPEWLLELDDAEAEAVMRARITREARDFAGVVDLWDAINESVILPVFTAEHNAVTRLAQSKGRIETVRMAFESAREGNPNARLVLNDFDLSSDYERVIEECLEAGIEIDALGVQTHMHQGFRGEEQIREILDRFGRFGLPLQMTETTLVSGHLMPPEIVDLNDYQIDSWPSTPEGESRQADEMVRHYRTVVEHPAVESLTYWGLTDEGAWLGAPAGVVRADGTRKPAYDALQRLIKGEWWLAKTQLRTDRDGEFALSGFAGDYRVSYGGRETTIHLDRGGAGPLSAVLE</sequence>
<evidence type="ECO:0000313" key="12">
    <source>
        <dbReference type="Proteomes" id="UP000652354"/>
    </source>
</evidence>
<evidence type="ECO:0000256" key="2">
    <source>
        <dbReference type="ARBA" id="ARBA00007495"/>
    </source>
</evidence>
<comment type="similarity">
    <text evidence="2 9">Belongs to the glycosyl hydrolase 10 (cellulase F) family.</text>
</comment>
<evidence type="ECO:0000313" key="11">
    <source>
        <dbReference type="EMBL" id="GIG55217.1"/>
    </source>
</evidence>
<dbReference type="InterPro" id="IPR001000">
    <property type="entry name" value="GH10_dom"/>
</dbReference>
<dbReference type="GO" id="GO:0031176">
    <property type="term" value="F:endo-1,4-beta-xylanase activity"/>
    <property type="evidence" value="ECO:0007669"/>
    <property type="project" value="UniProtKB-EC"/>
</dbReference>
<dbReference type="GO" id="GO:0045493">
    <property type="term" value="P:xylan catabolic process"/>
    <property type="evidence" value="ECO:0007669"/>
    <property type="project" value="UniProtKB-KW"/>
</dbReference>
<keyword evidence="4" id="KW-0732">Signal</keyword>
<keyword evidence="8 9" id="KW-0624">Polysaccharide degradation</keyword>
<dbReference type="SMART" id="SM00633">
    <property type="entry name" value="Glyco_10"/>
    <property type="match status" value="1"/>
</dbReference>
<dbReference type="InterPro" id="IPR017853">
    <property type="entry name" value="GH"/>
</dbReference>
<evidence type="ECO:0000256" key="3">
    <source>
        <dbReference type="ARBA" id="ARBA00022651"/>
    </source>
</evidence>
<dbReference type="PANTHER" id="PTHR31490">
    <property type="entry name" value="GLYCOSYL HYDROLASE"/>
    <property type="match status" value="1"/>
</dbReference>
<proteinExistence type="inferred from homology"/>
<dbReference type="InterPro" id="IPR044846">
    <property type="entry name" value="GH10"/>
</dbReference>
<dbReference type="SUPFAM" id="SSF51445">
    <property type="entry name" value="(Trans)glycosidases"/>
    <property type="match status" value="1"/>
</dbReference>
<evidence type="ECO:0000256" key="1">
    <source>
        <dbReference type="ARBA" id="ARBA00000681"/>
    </source>
</evidence>
<protein>
    <recommendedName>
        <fullName evidence="9">Beta-xylanase</fullName>
        <ecNumber evidence="9">3.2.1.8</ecNumber>
    </recommendedName>
</protein>
<comment type="caution">
    <text evidence="11">The sequence shown here is derived from an EMBL/GenBank/DDBJ whole genome shotgun (WGS) entry which is preliminary data.</text>
</comment>
<name>A0A919Q4W2_9MICO</name>
<keyword evidence="7 9" id="KW-0326">Glycosidase</keyword>